<keyword evidence="2" id="KW-0472">Membrane</keyword>
<keyword evidence="2" id="KW-0812">Transmembrane</keyword>
<evidence type="ECO:0000313" key="4">
    <source>
        <dbReference type="Proteomes" id="UP001163046"/>
    </source>
</evidence>
<comment type="caution">
    <text evidence="3">The sequence shown here is derived from an EMBL/GenBank/DDBJ whole genome shotgun (WGS) entry which is preliminary data.</text>
</comment>
<feature type="compositionally biased region" description="Basic and acidic residues" evidence="1">
    <location>
        <begin position="24"/>
        <end position="35"/>
    </location>
</feature>
<keyword evidence="4" id="KW-1185">Reference proteome</keyword>
<feature type="compositionally biased region" description="Polar residues" evidence="1">
    <location>
        <begin position="1"/>
        <end position="22"/>
    </location>
</feature>
<feature type="transmembrane region" description="Helical" evidence="2">
    <location>
        <begin position="294"/>
        <end position="312"/>
    </location>
</feature>
<dbReference type="AlphaFoldDB" id="A0A9W9ZPY5"/>
<protein>
    <submittedName>
        <fullName evidence="3">Uncharacterized protein</fullName>
    </submittedName>
</protein>
<feature type="region of interest" description="Disordered" evidence="1">
    <location>
        <begin position="110"/>
        <end position="132"/>
    </location>
</feature>
<dbReference type="Proteomes" id="UP001163046">
    <property type="component" value="Unassembled WGS sequence"/>
</dbReference>
<evidence type="ECO:0000256" key="2">
    <source>
        <dbReference type="SAM" id="Phobius"/>
    </source>
</evidence>
<reference evidence="3" key="1">
    <citation type="submission" date="2023-01" db="EMBL/GenBank/DDBJ databases">
        <title>Genome assembly of the deep-sea coral Lophelia pertusa.</title>
        <authorList>
            <person name="Herrera S."/>
            <person name="Cordes E."/>
        </authorList>
    </citation>
    <scope>NUCLEOTIDE SEQUENCE</scope>
    <source>
        <strain evidence="3">USNM1676648</strain>
        <tissue evidence="3">Polyp</tissue>
    </source>
</reference>
<sequence>MAATTVSPSSKQQETLQQQGKSDPNVHHESPDKHTLNVQSSHPKKVTDRHVEPTASFSIDAAKATAQTATGQTVGVSATKAGDTGEGTTMTVPGTLTGTADEEVVVKEAVTEAESRPDKSFESTATSDRVPLDGLGTKEEIQATATVAAEATTEVKDEDFQSAVDLKSNDATTDHGKKTEHLDESCLEGVCHAQPKVISLASRFQKVQSSVTSTVVLGEAQFNNIKENTSQVNGTLSGYATFMRAFRSFHDKSVHCVFSYWPTAKNTTRDLLAYVRLDGVFEQLCNDLADVHPAVLFVTFLVGTLGFLYFFWSITFGRMRHGAQGPSPHDVLRSYEARARIMEEEVKSLEAEKLKIEMDRNTVYKEKLISEEQLRNTNETIQKLTKTVDTLKKEKQEVQTLVKEMGDNGKKLASESKEKSKHIAGCENM</sequence>
<proteinExistence type="predicted"/>
<keyword evidence="2" id="KW-1133">Transmembrane helix</keyword>
<evidence type="ECO:0000256" key="1">
    <source>
        <dbReference type="SAM" id="MobiDB-lite"/>
    </source>
</evidence>
<feature type="compositionally biased region" description="Basic and acidic residues" evidence="1">
    <location>
        <begin position="407"/>
        <end position="418"/>
    </location>
</feature>
<feature type="compositionally biased region" description="Basic and acidic residues" evidence="1">
    <location>
        <begin position="110"/>
        <end position="121"/>
    </location>
</feature>
<organism evidence="3 4">
    <name type="scientific">Desmophyllum pertusum</name>
    <dbReference type="NCBI Taxonomy" id="174260"/>
    <lineage>
        <taxon>Eukaryota</taxon>
        <taxon>Metazoa</taxon>
        <taxon>Cnidaria</taxon>
        <taxon>Anthozoa</taxon>
        <taxon>Hexacorallia</taxon>
        <taxon>Scleractinia</taxon>
        <taxon>Caryophylliina</taxon>
        <taxon>Caryophylliidae</taxon>
        <taxon>Desmophyllum</taxon>
    </lineage>
</organism>
<evidence type="ECO:0000313" key="3">
    <source>
        <dbReference type="EMBL" id="KAJ7384638.1"/>
    </source>
</evidence>
<accession>A0A9W9ZPY5</accession>
<feature type="region of interest" description="Disordered" evidence="1">
    <location>
        <begin position="407"/>
        <end position="429"/>
    </location>
</feature>
<feature type="non-terminal residue" evidence="3">
    <location>
        <position position="429"/>
    </location>
</feature>
<name>A0A9W9ZPY5_9CNID</name>
<dbReference type="EMBL" id="MU825885">
    <property type="protein sequence ID" value="KAJ7384638.1"/>
    <property type="molecule type" value="Genomic_DNA"/>
</dbReference>
<dbReference type="OrthoDB" id="6022771at2759"/>
<feature type="region of interest" description="Disordered" evidence="1">
    <location>
        <begin position="1"/>
        <end position="54"/>
    </location>
</feature>
<gene>
    <name evidence="3" type="ORF">OS493_020216</name>
</gene>